<evidence type="ECO:0000313" key="1">
    <source>
        <dbReference type="EMBL" id="MDT2797332.1"/>
    </source>
</evidence>
<reference evidence="3 5" key="1">
    <citation type="submission" date="2015-06" db="EMBL/GenBank/DDBJ databases">
        <title>The Genome Sequence of Enterococcus cecorum 170AEA1.</title>
        <authorList>
            <consortium name="The Broad Institute Genomics Platform"/>
            <consortium name="The Broad Institute Genome Sequencing Center for Infectious Disease"/>
            <person name="Earl A.M."/>
            <person name="Van Tyne D."/>
            <person name="Lebreton F."/>
            <person name="Saavedra J.T."/>
            <person name="Gilmore M.S."/>
            <person name="Manson McGuire A."/>
            <person name="Clock S."/>
            <person name="Crupain M."/>
            <person name="Rangan U."/>
            <person name="Young S."/>
            <person name="Abouelleil A."/>
            <person name="Cao P."/>
            <person name="Chapman S.B."/>
            <person name="Griggs A."/>
            <person name="Priest M."/>
            <person name="Shea T."/>
            <person name="Wortman J."/>
            <person name="Nusbaum C."/>
            <person name="Birren B."/>
        </authorList>
    </citation>
    <scope>NUCLEOTIDE SEQUENCE [LARGE SCALE GENOMIC DNA]</scope>
    <source>
        <strain evidence="3 5">170AEA1</strain>
    </source>
</reference>
<protein>
    <submittedName>
        <fullName evidence="2">Uncharacterized protein</fullName>
    </submittedName>
</protein>
<name>A0A200I109_9ENTE</name>
<dbReference type="EMBL" id="LEOY01000013">
    <property type="protein sequence ID" value="RBR28701.1"/>
    <property type="molecule type" value="Genomic_DNA"/>
</dbReference>
<sequence length="69" mass="7762">MKEFINNKLTILVNDPNQEKAISQTFPNVVETYDETKAQQFAQALVKLAPANSEVVSIIETTQRKIIAK</sequence>
<evidence type="ECO:0000313" key="3">
    <source>
        <dbReference type="EMBL" id="RBR28701.1"/>
    </source>
</evidence>
<accession>A0A200I109</accession>
<gene>
    <name evidence="2" type="ORF">A5869_001429</name>
    <name evidence="3" type="ORF">EB18_01630</name>
    <name evidence="1" type="ORF">P7H47_08790</name>
</gene>
<dbReference type="EMBL" id="NIBL01000002">
    <property type="protein sequence ID" value="OUZ17957.1"/>
    <property type="molecule type" value="Genomic_DNA"/>
</dbReference>
<reference evidence="1" key="3">
    <citation type="submission" date="2023-03" db="EMBL/GenBank/DDBJ databases">
        <authorList>
            <person name="Shen W."/>
            <person name="Cai J."/>
        </authorList>
    </citation>
    <scope>NUCLEOTIDE SEQUENCE</scope>
    <source>
        <strain evidence="1">B245-2</strain>
    </source>
</reference>
<reference evidence="2 4" key="2">
    <citation type="submission" date="2017-05" db="EMBL/GenBank/DDBJ databases">
        <title>The Genome Sequence of Enterococcus faecium 2D5_DIV0622.</title>
        <authorList>
            <consortium name="The Broad Institute Genomics Platform"/>
            <consortium name="The Broad Institute Genomic Center for Infectious Diseases"/>
            <person name="Earl A."/>
            <person name="Manson A."/>
            <person name="Schwartman J."/>
            <person name="Gilmore M."/>
            <person name="Abouelleil A."/>
            <person name="Cao P."/>
            <person name="Chapman S."/>
            <person name="Cusick C."/>
            <person name="Shea T."/>
            <person name="Young S."/>
            <person name="Neafsey D."/>
            <person name="Nusbaum C."/>
            <person name="Birren B."/>
        </authorList>
    </citation>
    <scope>NUCLEOTIDE SEQUENCE [LARGE SCALE GENOMIC DNA]</scope>
    <source>
        <strain evidence="2 4">2D5_DIV0622</strain>
    </source>
</reference>
<dbReference type="RefSeq" id="WP_016250513.1">
    <property type="nucleotide sequence ID" value="NZ_CP010059.1"/>
</dbReference>
<evidence type="ECO:0000313" key="5">
    <source>
        <dbReference type="Proteomes" id="UP000252800"/>
    </source>
</evidence>
<dbReference type="Proteomes" id="UP000196503">
    <property type="component" value="Unassembled WGS sequence"/>
</dbReference>
<dbReference type="GeneID" id="60872879"/>
<dbReference type="Proteomes" id="UP000252800">
    <property type="component" value="Unassembled WGS sequence"/>
</dbReference>
<dbReference type="EMBL" id="JARQBI010000022">
    <property type="protein sequence ID" value="MDT2797332.1"/>
    <property type="molecule type" value="Genomic_DNA"/>
</dbReference>
<comment type="caution">
    <text evidence="2">The sequence shown here is derived from an EMBL/GenBank/DDBJ whole genome shotgun (WGS) entry which is preliminary data.</text>
</comment>
<dbReference type="Proteomes" id="UP001255696">
    <property type="component" value="Unassembled WGS sequence"/>
</dbReference>
<evidence type="ECO:0000313" key="2">
    <source>
        <dbReference type="EMBL" id="OUZ17957.1"/>
    </source>
</evidence>
<organism evidence="2 4">
    <name type="scientific">Enterococcus cecorum</name>
    <dbReference type="NCBI Taxonomy" id="44008"/>
    <lineage>
        <taxon>Bacteria</taxon>
        <taxon>Bacillati</taxon>
        <taxon>Bacillota</taxon>
        <taxon>Bacilli</taxon>
        <taxon>Lactobacillales</taxon>
        <taxon>Enterococcaceae</taxon>
        <taxon>Enterococcus</taxon>
    </lineage>
</organism>
<proteinExistence type="predicted"/>
<dbReference type="AlphaFoldDB" id="A0A200I109"/>
<evidence type="ECO:0000313" key="4">
    <source>
        <dbReference type="Proteomes" id="UP000196503"/>
    </source>
</evidence>